<keyword evidence="15 18" id="KW-0443">Lipid metabolism</keyword>
<dbReference type="GO" id="GO:0006633">
    <property type="term" value="P:fatty acid biosynthetic process"/>
    <property type="evidence" value="ECO:0007669"/>
    <property type="project" value="UniProtKB-KW"/>
</dbReference>
<dbReference type="AlphaFoldDB" id="A0A9P5MW73"/>
<dbReference type="OrthoDB" id="2204368at2759"/>
<dbReference type="EC" id="1.-.-.-" evidence="18"/>
<comment type="cofactor">
    <cofactor evidence="18 19">
        <name>Zn(2+)</name>
        <dbReference type="ChEBI" id="CHEBI:29105"/>
    </cofactor>
    <text evidence="18 19">Binds 2 Zn(2+) ions per subunit that likely form a catalytic dimetal center.</text>
</comment>
<feature type="binding site" evidence="19">
    <location>
        <position position="243"/>
    </location>
    <ligand>
        <name>Zn(2+)</name>
        <dbReference type="ChEBI" id="CHEBI:29105"/>
        <label>1</label>
    </ligand>
</feature>
<evidence type="ECO:0000256" key="9">
    <source>
        <dbReference type="ARBA" id="ARBA00022824"/>
    </source>
</evidence>
<evidence type="ECO:0000256" key="10">
    <source>
        <dbReference type="ARBA" id="ARBA00022832"/>
    </source>
</evidence>
<keyword evidence="7 21" id="KW-0812">Transmembrane</keyword>
<evidence type="ECO:0000256" key="15">
    <source>
        <dbReference type="ARBA" id="ARBA00023098"/>
    </source>
</evidence>
<comment type="cofactor">
    <cofactor evidence="20">
        <name>Fe cation</name>
        <dbReference type="ChEBI" id="CHEBI:24875"/>
    </cofactor>
</comment>
<accession>A0A9P5MW73</accession>
<dbReference type="PRINTS" id="PR00363">
    <property type="entry name" value="CYTOCHROMEB5"/>
</dbReference>
<dbReference type="SMART" id="SM01117">
    <property type="entry name" value="Cyt-b5"/>
    <property type="match status" value="1"/>
</dbReference>
<keyword evidence="8 18" id="KW-0479">Metal-binding</keyword>
<comment type="function">
    <text evidence="18">Ceramide hydroxylase involved in the hydroxylation of sphingolipid-associated very long chain fatty acids. Postulated to hydroxylate the very long chain fatty acid of dihydroceramides and phytoceramides at C-2.</text>
</comment>
<proteinExistence type="inferred from homology"/>
<keyword evidence="17 18" id="KW-0275">Fatty acid biosynthesis</keyword>
<dbReference type="SUPFAM" id="SSF55856">
    <property type="entry name" value="Cytochrome b5-like heme/steroid binding domain"/>
    <property type="match status" value="1"/>
</dbReference>
<dbReference type="GO" id="GO:0005506">
    <property type="term" value="F:iron ion binding"/>
    <property type="evidence" value="ECO:0007669"/>
    <property type="project" value="UniProtKB-UniRule"/>
</dbReference>
<feature type="transmembrane region" description="Helical" evidence="21">
    <location>
        <begin position="207"/>
        <end position="233"/>
    </location>
</feature>
<dbReference type="PANTHER" id="PTHR12863:SF1">
    <property type="entry name" value="FATTY ACID 2-HYDROXYLASE"/>
    <property type="match status" value="1"/>
</dbReference>
<dbReference type="PROSITE" id="PS00191">
    <property type="entry name" value="CYTOCHROME_B5_1"/>
    <property type="match status" value="1"/>
</dbReference>
<evidence type="ECO:0000256" key="3">
    <source>
        <dbReference type="ARBA" id="ARBA00005189"/>
    </source>
</evidence>
<comment type="pathway">
    <text evidence="2">Sphingolipid metabolism.</text>
</comment>
<evidence type="ECO:0000256" key="20">
    <source>
        <dbReference type="PIRSR" id="PIRSR005149-50"/>
    </source>
</evidence>
<dbReference type="PROSITE" id="PS50255">
    <property type="entry name" value="CYTOCHROME_B5_2"/>
    <property type="match status" value="1"/>
</dbReference>
<keyword evidence="11 19" id="KW-0862">Zinc</keyword>
<dbReference type="Pfam" id="PF00173">
    <property type="entry name" value="Cyt-b5"/>
    <property type="match status" value="1"/>
</dbReference>
<dbReference type="EMBL" id="WHVB01000008">
    <property type="protein sequence ID" value="KAF8480260.1"/>
    <property type="molecule type" value="Genomic_DNA"/>
</dbReference>
<comment type="subcellular location">
    <subcellularLocation>
        <location evidence="1">Endoplasmic reticulum membrane</location>
        <topology evidence="1">Multi-pass membrane protein</topology>
    </subcellularLocation>
</comment>
<dbReference type="Proteomes" id="UP000759537">
    <property type="component" value="Unassembled WGS sequence"/>
</dbReference>
<feature type="binding site" evidence="19">
    <location>
        <position position="320"/>
    </location>
    <ligand>
        <name>Zn(2+)</name>
        <dbReference type="ChEBI" id="CHEBI:29105"/>
        <label>1</label>
    </ligand>
</feature>
<dbReference type="InterPro" id="IPR006694">
    <property type="entry name" value="Fatty_acid_hydroxylase"/>
</dbReference>
<evidence type="ECO:0000256" key="7">
    <source>
        <dbReference type="ARBA" id="ARBA00022692"/>
    </source>
</evidence>
<keyword evidence="13 18" id="KW-0560">Oxidoreductase</keyword>
<feature type="binding site" evidence="19">
    <location>
        <position position="350"/>
    </location>
    <ligand>
        <name>Zn(2+)</name>
        <dbReference type="ChEBI" id="CHEBI:29105"/>
        <label>1</label>
    </ligand>
</feature>
<comment type="similarity">
    <text evidence="4 18">Belongs to the sterol desaturase family. SCS7 subfamily.</text>
</comment>
<feature type="binding site" evidence="19">
    <location>
        <position position="266"/>
    </location>
    <ligand>
        <name>Zn(2+)</name>
        <dbReference type="ChEBI" id="CHEBI:29105"/>
        <label>1</label>
    </ligand>
</feature>
<feature type="binding site" description="axial binding residue" evidence="20">
    <location>
        <position position="40"/>
    </location>
    <ligand>
        <name>heme</name>
        <dbReference type="ChEBI" id="CHEBI:30413"/>
    </ligand>
    <ligandPart>
        <name>Fe</name>
        <dbReference type="ChEBI" id="CHEBI:18248"/>
    </ligandPart>
</feature>
<organism evidence="23 24">
    <name type="scientific">Russula ochroleuca</name>
    <dbReference type="NCBI Taxonomy" id="152965"/>
    <lineage>
        <taxon>Eukaryota</taxon>
        <taxon>Fungi</taxon>
        <taxon>Dikarya</taxon>
        <taxon>Basidiomycota</taxon>
        <taxon>Agaricomycotina</taxon>
        <taxon>Agaricomycetes</taxon>
        <taxon>Russulales</taxon>
        <taxon>Russulaceae</taxon>
        <taxon>Russula</taxon>
    </lineage>
</organism>
<evidence type="ECO:0000256" key="21">
    <source>
        <dbReference type="SAM" id="Phobius"/>
    </source>
</evidence>
<evidence type="ECO:0000256" key="11">
    <source>
        <dbReference type="ARBA" id="ARBA00022833"/>
    </source>
</evidence>
<feature type="binding site" evidence="19">
    <location>
        <position position="265"/>
    </location>
    <ligand>
        <name>Zn(2+)</name>
        <dbReference type="ChEBI" id="CHEBI:29105"/>
        <label>1</label>
    </ligand>
</feature>
<evidence type="ECO:0000256" key="1">
    <source>
        <dbReference type="ARBA" id="ARBA00004477"/>
    </source>
</evidence>
<evidence type="ECO:0000256" key="19">
    <source>
        <dbReference type="PIRSR" id="PIRSR005149-1"/>
    </source>
</evidence>
<name>A0A9P5MW73_9AGAM</name>
<comment type="caution">
    <text evidence="23">The sequence shown here is derived from an EMBL/GenBank/DDBJ whole genome shotgun (WGS) entry which is preliminary data.</text>
</comment>
<evidence type="ECO:0000256" key="5">
    <source>
        <dbReference type="ARBA" id="ARBA00022516"/>
    </source>
</evidence>
<evidence type="ECO:0000256" key="6">
    <source>
        <dbReference type="ARBA" id="ARBA00022617"/>
    </source>
</evidence>
<keyword evidence="6 20" id="KW-0349">Heme</keyword>
<dbReference type="Gene3D" id="3.10.120.10">
    <property type="entry name" value="Cytochrome b5-like heme/steroid binding domain"/>
    <property type="match status" value="1"/>
</dbReference>
<evidence type="ECO:0000256" key="16">
    <source>
        <dbReference type="ARBA" id="ARBA00023136"/>
    </source>
</evidence>
<keyword evidence="5 18" id="KW-0444">Lipid biosynthesis</keyword>
<feature type="transmembrane region" description="Helical" evidence="21">
    <location>
        <begin position="309"/>
        <end position="330"/>
    </location>
</feature>
<dbReference type="FunFam" id="3.10.120.10:FF:000007">
    <property type="entry name" value="Sulfite oxidase, mitochondrial"/>
    <property type="match status" value="1"/>
</dbReference>
<feature type="binding site" evidence="19">
    <location>
        <position position="346"/>
    </location>
    <ligand>
        <name>Zn(2+)</name>
        <dbReference type="ChEBI" id="CHEBI:29105"/>
        <label>1</label>
    </ligand>
</feature>
<evidence type="ECO:0000256" key="17">
    <source>
        <dbReference type="ARBA" id="ARBA00023160"/>
    </source>
</evidence>
<dbReference type="GO" id="GO:0005789">
    <property type="term" value="C:endoplasmic reticulum membrane"/>
    <property type="evidence" value="ECO:0007669"/>
    <property type="project" value="UniProtKB-SubCell"/>
</dbReference>
<evidence type="ECO:0000256" key="18">
    <source>
        <dbReference type="PIRNR" id="PIRNR005149"/>
    </source>
</evidence>
<dbReference type="GO" id="GO:0020037">
    <property type="term" value="F:heme binding"/>
    <property type="evidence" value="ECO:0007669"/>
    <property type="project" value="InterPro"/>
</dbReference>
<feature type="binding site" evidence="19">
    <location>
        <position position="349"/>
    </location>
    <ligand>
        <name>Zn(2+)</name>
        <dbReference type="ChEBI" id="CHEBI:29105"/>
        <label>2</label>
    </ligand>
</feature>
<evidence type="ECO:0000313" key="24">
    <source>
        <dbReference type="Proteomes" id="UP000759537"/>
    </source>
</evidence>
<evidence type="ECO:0000256" key="13">
    <source>
        <dbReference type="ARBA" id="ARBA00023002"/>
    </source>
</evidence>
<dbReference type="InterPro" id="IPR018506">
    <property type="entry name" value="Cyt_B5_heme-BS"/>
</dbReference>
<keyword evidence="9 18" id="KW-0256">Endoplasmic reticulum</keyword>
<protein>
    <recommendedName>
        <fullName evidence="18">Ceramide very long chain fatty acid hydroxylase</fullName>
        <ecNumber evidence="18">1.-.-.-</ecNumber>
    </recommendedName>
</protein>
<evidence type="ECO:0000256" key="14">
    <source>
        <dbReference type="ARBA" id="ARBA00023004"/>
    </source>
</evidence>
<evidence type="ECO:0000256" key="8">
    <source>
        <dbReference type="ARBA" id="ARBA00022723"/>
    </source>
</evidence>
<dbReference type="PANTHER" id="PTHR12863">
    <property type="entry name" value="FATTY ACID HYDROXYLASE"/>
    <property type="match status" value="1"/>
</dbReference>
<dbReference type="Pfam" id="PF04116">
    <property type="entry name" value="FA_hydroxylase"/>
    <property type="match status" value="1"/>
</dbReference>
<evidence type="ECO:0000259" key="22">
    <source>
        <dbReference type="PROSITE" id="PS50255"/>
    </source>
</evidence>
<feature type="transmembrane region" description="Helical" evidence="21">
    <location>
        <begin position="275"/>
        <end position="297"/>
    </location>
</feature>
<evidence type="ECO:0000313" key="23">
    <source>
        <dbReference type="EMBL" id="KAF8480260.1"/>
    </source>
</evidence>
<feature type="binding site" evidence="19">
    <location>
        <position position="262"/>
    </location>
    <ligand>
        <name>Zn(2+)</name>
        <dbReference type="ChEBI" id="CHEBI:29105"/>
        <label>1</label>
    </ligand>
</feature>
<keyword evidence="12 21" id="KW-1133">Transmembrane helix</keyword>
<keyword evidence="10 18" id="KW-0276">Fatty acid metabolism</keyword>
<reference evidence="23" key="1">
    <citation type="submission" date="2019-10" db="EMBL/GenBank/DDBJ databases">
        <authorList>
            <consortium name="DOE Joint Genome Institute"/>
            <person name="Kuo A."/>
            <person name="Miyauchi S."/>
            <person name="Kiss E."/>
            <person name="Drula E."/>
            <person name="Kohler A."/>
            <person name="Sanchez-Garcia M."/>
            <person name="Andreopoulos B."/>
            <person name="Barry K.W."/>
            <person name="Bonito G."/>
            <person name="Buee M."/>
            <person name="Carver A."/>
            <person name="Chen C."/>
            <person name="Cichocki N."/>
            <person name="Clum A."/>
            <person name="Culley D."/>
            <person name="Crous P.W."/>
            <person name="Fauchery L."/>
            <person name="Girlanda M."/>
            <person name="Hayes R."/>
            <person name="Keri Z."/>
            <person name="LaButti K."/>
            <person name="Lipzen A."/>
            <person name="Lombard V."/>
            <person name="Magnuson J."/>
            <person name="Maillard F."/>
            <person name="Morin E."/>
            <person name="Murat C."/>
            <person name="Nolan M."/>
            <person name="Ohm R."/>
            <person name="Pangilinan J."/>
            <person name="Pereira M."/>
            <person name="Perotto S."/>
            <person name="Peter M."/>
            <person name="Riley R."/>
            <person name="Sitrit Y."/>
            <person name="Stielow B."/>
            <person name="Szollosi G."/>
            <person name="Zifcakova L."/>
            <person name="Stursova M."/>
            <person name="Spatafora J.W."/>
            <person name="Tedersoo L."/>
            <person name="Vaario L.-M."/>
            <person name="Yamada A."/>
            <person name="Yan M."/>
            <person name="Wang P."/>
            <person name="Xu J."/>
            <person name="Bruns T."/>
            <person name="Baldrian P."/>
            <person name="Vilgalys R."/>
            <person name="Henrissat B."/>
            <person name="Grigoriev I.V."/>
            <person name="Hibbett D."/>
            <person name="Nagy L.G."/>
            <person name="Martin F.M."/>
        </authorList>
    </citation>
    <scope>NUCLEOTIDE SEQUENCE</scope>
    <source>
        <strain evidence="23">Prilba</strain>
    </source>
</reference>
<dbReference type="PIRSF" id="PIRSF005149">
    <property type="entry name" value="IPC-B_HD"/>
    <property type="match status" value="1"/>
</dbReference>
<dbReference type="GO" id="GO:0080132">
    <property type="term" value="F:fatty acid 2-hydroxylase activity"/>
    <property type="evidence" value="ECO:0007669"/>
    <property type="project" value="InterPro"/>
</dbReference>
<comment type="pathway">
    <text evidence="3">Lipid metabolism.</text>
</comment>
<reference evidence="23" key="2">
    <citation type="journal article" date="2020" name="Nat. Commun.">
        <title>Large-scale genome sequencing of mycorrhizal fungi provides insights into the early evolution of symbiotic traits.</title>
        <authorList>
            <person name="Miyauchi S."/>
            <person name="Kiss E."/>
            <person name="Kuo A."/>
            <person name="Drula E."/>
            <person name="Kohler A."/>
            <person name="Sanchez-Garcia M."/>
            <person name="Morin E."/>
            <person name="Andreopoulos B."/>
            <person name="Barry K.W."/>
            <person name="Bonito G."/>
            <person name="Buee M."/>
            <person name="Carver A."/>
            <person name="Chen C."/>
            <person name="Cichocki N."/>
            <person name="Clum A."/>
            <person name="Culley D."/>
            <person name="Crous P.W."/>
            <person name="Fauchery L."/>
            <person name="Girlanda M."/>
            <person name="Hayes R.D."/>
            <person name="Keri Z."/>
            <person name="LaButti K."/>
            <person name="Lipzen A."/>
            <person name="Lombard V."/>
            <person name="Magnuson J."/>
            <person name="Maillard F."/>
            <person name="Murat C."/>
            <person name="Nolan M."/>
            <person name="Ohm R.A."/>
            <person name="Pangilinan J."/>
            <person name="Pereira M.F."/>
            <person name="Perotto S."/>
            <person name="Peter M."/>
            <person name="Pfister S."/>
            <person name="Riley R."/>
            <person name="Sitrit Y."/>
            <person name="Stielow J.B."/>
            <person name="Szollosi G."/>
            <person name="Zifcakova L."/>
            <person name="Stursova M."/>
            <person name="Spatafora J.W."/>
            <person name="Tedersoo L."/>
            <person name="Vaario L.M."/>
            <person name="Yamada A."/>
            <person name="Yan M."/>
            <person name="Wang P."/>
            <person name="Xu J."/>
            <person name="Bruns T."/>
            <person name="Baldrian P."/>
            <person name="Vilgalys R."/>
            <person name="Dunand C."/>
            <person name="Henrissat B."/>
            <person name="Grigoriev I.V."/>
            <person name="Hibbett D."/>
            <person name="Nagy L.G."/>
            <person name="Martin F.M."/>
        </authorList>
    </citation>
    <scope>NUCLEOTIDE SEQUENCE</scope>
    <source>
        <strain evidence="23">Prilba</strain>
    </source>
</reference>
<feature type="domain" description="Cytochrome b5 heme-binding" evidence="22">
    <location>
        <begin position="5"/>
        <end position="84"/>
    </location>
</feature>
<keyword evidence="24" id="KW-1185">Reference proteome</keyword>
<feature type="binding site" evidence="19">
    <location>
        <position position="331"/>
    </location>
    <ligand>
        <name>Zn(2+)</name>
        <dbReference type="ChEBI" id="CHEBI:29105"/>
        <label>1</label>
    </ligand>
</feature>
<gene>
    <name evidence="23" type="ORF">DFH94DRAFT_793936</name>
</gene>
<evidence type="ECO:0000256" key="12">
    <source>
        <dbReference type="ARBA" id="ARBA00022989"/>
    </source>
</evidence>
<dbReference type="InterPro" id="IPR001199">
    <property type="entry name" value="Cyt_B5-like_heme/steroid-bd"/>
</dbReference>
<dbReference type="InterPro" id="IPR014430">
    <property type="entry name" value="Scs7"/>
</dbReference>
<feature type="binding site" evidence="19">
    <location>
        <position position="238"/>
    </location>
    <ligand>
        <name>Zn(2+)</name>
        <dbReference type="ChEBI" id="CHEBI:29105"/>
        <label>1</label>
    </ligand>
</feature>
<keyword evidence="14 18" id="KW-0408">Iron</keyword>
<feature type="binding site" description="axial binding residue" evidence="20">
    <location>
        <position position="67"/>
    </location>
    <ligand>
        <name>heme</name>
        <dbReference type="ChEBI" id="CHEBI:30413"/>
    </ligand>
    <ligandPart>
        <name>Fe</name>
        <dbReference type="ChEBI" id="CHEBI:18248"/>
    </ligandPart>
</feature>
<evidence type="ECO:0000256" key="2">
    <source>
        <dbReference type="ARBA" id="ARBA00004991"/>
    </source>
</evidence>
<keyword evidence="16 18" id="KW-0472">Membrane</keyword>
<dbReference type="InterPro" id="IPR036400">
    <property type="entry name" value="Cyt_B5-like_heme/steroid_sf"/>
</dbReference>
<sequence length="375" mass="43633">MSKRIRIYTASDVLQHNSESSCWVTHRGKVLDVTNFLMDHPGGEEFILKYAGRDVENAMKDEHEHVHSESAYDMLDEFLIGRLGAGENVVSDDWVATDDFTPDDTDEAADYEKNQFLDLRKPLMRQMWDCNFSKAYYLQQVHQPRHLPESARLFGPAPLEVLTRTKWWVVPAIWLPIAAYIGLRSLLQFGGVPLASFKVDPYLPFGLILSLPIDAYLKTSLSFVFGNFMWTLLEYGFHRFLFHVDFYLPDHPKFLMIHFLLHGIHHYMPMDKLRLVMPPVLFLTLSLPMTQLAHFLFPTAMANGTISGSFVFYVIYDTMHYAYATFFISMHHTKLPSYLREQKKYHLAHHYKNFELGFGVTSKVWDYVFNTVLPL</sequence>
<evidence type="ECO:0000256" key="4">
    <source>
        <dbReference type="ARBA" id="ARBA00005747"/>
    </source>
</evidence>